<feature type="non-terminal residue" evidence="6">
    <location>
        <position position="1"/>
    </location>
</feature>
<dbReference type="InterPro" id="IPR009001">
    <property type="entry name" value="Transl_elong_EF1A/Init_IF2_C"/>
</dbReference>
<dbReference type="Proteomes" id="UP000700334">
    <property type="component" value="Unassembled WGS sequence"/>
</dbReference>
<keyword evidence="3" id="KW-0342">GTP-binding</keyword>
<dbReference type="GO" id="GO:0005525">
    <property type="term" value="F:GTP binding"/>
    <property type="evidence" value="ECO:0007669"/>
    <property type="project" value="UniProtKB-KW"/>
</dbReference>
<keyword evidence="2" id="KW-0547">Nucleotide-binding</keyword>
<dbReference type="InterPro" id="IPR000795">
    <property type="entry name" value="T_Tr_GTP-bd_dom"/>
</dbReference>
<dbReference type="OrthoDB" id="342024at2759"/>
<protein>
    <submittedName>
        <fullName evidence="6">Elongation factor 1-alpha 1</fullName>
    </submittedName>
</protein>
<evidence type="ECO:0000313" key="6">
    <source>
        <dbReference type="EMBL" id="KAG8504980.1"/>
    </source>
</evidence>
<dbReference type="SUPFAM" id="SSF50447">
    <property type="entry name" value="Translation proteins"/>
    <property type="match status" value="1"/>
</dbReference>
<dbReference type="AlphaFoldDB" id="A0A8J6DEM9"/>
<proteinExistence type="inferred from homology"/>
<evidence type="ECO:0000256" key="1">
    <source>
        <dbReference type="ARBA" id="ARBA00007249"/>
    </source>
</evidence>
<dbReference type="InterPro" id="IPR027417">
    <property type="entry name" value="P-loop_NTPase"/>
</dbReference>
<dbReference type="Gene3D" id="3.40.50.300">
    <property type="entry name" value="P-loop containing nucleotide triphosphate hydrolases"/>
    <property type="match status" value="1"/>
</dbReference>
<dbReference type="SUPFAM" id="SSF50465">
    <property type="entry name" value="EF-Tu/eEF-1alpha/eIF2-gamma C-terminal domain"/>
    <property type="match status" value="1"/>
</dbReference>
<gene>
    <name evidence="6" type="ORF">J0S82_006158</name>
</gene>
<evidence type="ECO:0000259" key="5">
    <source>
        <dbReference type="Pfam" id="PF22594"/>
    </source>
</evidence>
<evidence type="ECO:0000313" key="7">
    <source>
        <dbReference type="Proteomes" id="UP000700334"/>
    </source>
</evidence>
<dbReference type="GO" id="GO:0003746">
    <property type="term" value="F:translation elongation factor activity"/>
    <property type="evidence" value="ECO:0007669"/>
    <property type="project" value="UniProtKB-KW"/>
</dbReference>
<comment type="caution">
    <text evidence="6">The sequence shown here is derived from an EMBL/GenBank/DDBJ whole genome shotgun (WGS) entry which is preliminary data.</text>
</comment>
<dbReference type="InterPro" id="IPR054696">
    <property type="entry name" value="GTP-eEF1A_C"/>
</dbReference>
<dbReference type="Pfam" id="PF00009">
    <property type="entry name" value="GTP_EFTU"/>
    <property type="match status" value="1"/>
</dbReference>
<keyword evidence="7" id="KW-1185">Reference proteome</keyword>
<comment type="similarity">
    <text evidence="1">Belongs to the TRAFAC class translation factor GTPase superfamily. Classic translation factor GTPase family. EF-Tu/EF-1A subfamily.</text>
</comment>
<evidence type="ECO:0000256" key="3">
    <source>
        <dbReference type="ARBA" id="ARBA00023134"/>
    </source>
</evidence>
<dbReference type="Pfam" id="PF22594">
    <property type="entry name" value="GTP-eEF1A_C"/>
    <property type="match status" value="1"/>
</dbReference>
<evidence type="ECO:0000256" key="2">
    <source>
        <dbReference type="ARBA" id="ARBA00022741"/>
    </source>
</evidence>
<dbReference type="GO" id="GO:0003924">
    <property type="term" value="F:GTPase activity"/>
    <property type="evidence" value="ECO:0007669"/>
    <property type="project" value="InterPro"/>
</dbReference>
<reference evidence="6" key="1">
    <citation type="journal article" date="2021" name="Evol. Appl.">
        <title>The genome of the Pyrenean desman and the effects of bottlenecks and inbreeding on the genomic landscape of an endangered species.</title>
        <authorList>
            <person name="Escoda L."/>
            <person name="Castresana J."/>
        </authorList>
    </citation>
    <scope>NUCLEOTIDE SEQUENCE</scope>
    <source>
        <strain evidence="6">IBE-C5619</strain>
    </source>
</reference>
<feature type="domain" description="Tr-type G" evidence="4">
    <location>
        <begin position="52"/>
        <end position="174"/>
    </location>
</feature>
<dbReference type="InterPro" id="IPR009000">
    <property type="entry name" value="Transl_B-barrel_sf"/>
</dbReference>
<feature type="domain" description="GTP-eEF1A C-terminal" evidence="5">
    <location>
        <begin position="270"/>
        <end position="331"/>
    </location>
</feature>
<dbReference type="PANTHER" id="PTHR23115">
    <property type="entry name" value="TRANSLATION FACTOR"/>
    <property type="match status" value="1"/>
</dbReference>
<keyword evidence="6" id="KW-0648">Protein biosynthesis</keyword>
<dbReference type="Gene3D" id="2.40.30.10">
    <property type="entry name" value="Translation factors"/>
    <property type="match status" value="2"/>
</dbReference>
<sequence>PIWERKRLINTIFIGHVDSTIGRLIYKCGGIDKITTEKFEEATEMGKDSFKNFIKNMITSNCTLLVMAAGIGEFEASISKNGQTHKHALLAYIVDVKQLIVCVNKMDSTEQPYSQKRYEDIVRAVIKKIGYNPDTLAFVPISGWNGDNILEPSVNKVTCKDGNDRATTLLEALGCILPPTHPTEKPLHLPQCYNLSLLKKHHQALNEALPGDNVGFNIENMSVNDIHHRNVAGDYSEPSWPVLAKLVLDRHLCWIVILLILLALFAELKEADHCSRKKLDNGPKFLNSGDVVIVGMTHGKPMCVESFCDYPPLGYFAIRYTRLTAAVGVIKAVD</sequence>
<organism evidence="6 7">
    <name type="scientific">Galemys pyrenaicus</name>
    <name type="common">Iberian desman</name>
    <name type="synonym">Pyrenean desman</name>
    <dbReference type="NCBI Taxonomy" id="202257"/>
    <lineage>
        <taxon>Eukaryota</taxon>
        <taxon>Metazoa</taxon>
        <taxon>Chordata</taxon>
        <taxon>Craniata</taxon>
        <taxon>Vertebrata</taxon>
        <taxon>Euteleostomi</taxon>
        <taxon>Mammalia</taxon>
        <taxon>Eutheria</taxon>
        <taxon>Laurasiatheria</taxon>
        <taxon>Eulipotyphla</taxon>
        <taxon>Talpidae</taxon>
        <taxon>Galemys</taxon>
    </lineage>
</organism>
<evidence type="ECO:0000259" key="4">
    <source>
        <dbReference type="Pfam" id="PF00009"/>
    </source>
</evidence>
<dbReference type="EMBL" id="JAGFMF010012278">
    <property type="protein sequence ID" value="KAG8504980.1"/>
    <property type="molecule type" value="Genomic_DNA"/>
</dbReference>
<dbReference type="InterPro" id="IPR050100">
    <property type="entry name" value="TRAFAC_GTPase_members"/>
</dbReference>
<dbReference type="SUPFAM" id="SSF52540">
    <property type="entry name" value="P-loop containing nucleoside triphosphate hydrolases"/>
    <property type="match status" value="1"/>
</dbReference>
<feature type="non-terminal residue" evidence="6">
    <location>
        <position position="334"/>
    </location>
</feature>
<keyword evidence="6" id="KW-0251">Elongation factor</keyword>
<accession>A0A8J6DEM9</accession>
<name>A0A8J6DEM9_GALPY</name>